<keyword evidence="1" id="KW-0255">Endonuclease</keyword>
<dbReference type="CDD" id="cd00085">
    <property type="entry name" value="HNHc"/>
    <property type="match status" value="1"/>
</dbReference>
<dbReference type="Gene3D" id="1.10.30.50">
    <property type="match status" value="1"/>
</dbReference>
<evidence type="ECO:0000313" key="1">
    <source>
        <dbReference type="EMBL" id="NGO41929.1"/>
    </source>
</evidence>
<sequence>MIPLRRPAPTARLTRLCESRTLKIKEQGATVEAATSQWDKAQAAKEAIRSLLQPMAPGIRRCMYCLDNLGTDIDHFEPKALAPLRTFDWLNHLLACSFCNSNAKREEYPCDEVTGESLLIDPTVDDPADHLKLLPASGKYRAITAKGCHSIRVFDLNREDLRLGRVRMYRLCKDLLPVWHAKVLRDDLAGAEETAAVLRAEPFGDVLRALRRRARTPSMAELTFGTALGAALVAWDRTDG</sequence>
<name>A0ABX0DQ88_9ACTN</name>
<keyword evidence="1" id="KW-0540">Nuclease</keyword>
<keyword evidence="2" id="KW-1185">Reference proteome</keyword>
<proteinExistence type="predicted"/>
<keyword evidence="1" id="KW-0378">Hydrolase</keyword>
<dbReference type="Proteomes" id="UP001518140">
    <property type="component" value="Unassembled WGS sequence"/>
</dbReference>
<reference evidence="1 2" key="1">
    <citation type="submission" date="2020-02" db="EMBL/GenBank/DDBJ databases">
        <title>Whole-genome analyses of novel actinobacteria.</title>
        <authorList>
            <person name="Sahin N."/>
            <person name="Tokatli A."/>
        </authorList>
    </citation>
    <scope>NUCLEOTIDE SEQUENCE [LARGE SCALE GENOMIC DNA]</scope>
    <source>
        <strain evidence="1 2">YC419</strain>
    </source>
</reference>
<protein>
    <submittedName>
        <fullName evidence="1">HNH endonuclease</fullName>
    </submittedName>
</protein>
<evidence type="ECO:0000313" key="2">
    <source>
        <dbReference type="Proteomes" id="UP001518140"/>
    </source>
</evidence>
<gene>
    <name evidence="1" type="ORF">G6048_06995</name>
</gene>
<accession>A0ABX0DQ88</accession>
<dbReference type="GO" id="GO:0004519">
    <property type="term" value="F:endonuclease activity"/>
    <property type="evidence" value="ECO:0007669"/>
    <property type="project" value="UniProtKB-KW"/>
</dbReference>
<dbReference type="InterPro" id="IPR003615">
    <property type="entry name" value="HNH_nuc"/>
</dbReference>
<dbReference type="EMBL" id="JAAKZX010000014">
    <property type="protein sequence ID" value="NGO41929.1"/>
    <property type="molecule type" value="Genomic_DNA"/>
</dbReference>
<comment type="caution">
    <text evidence="1">The sequence shown here is derived from an EMBL/GenBank/DDBJ whole genome shotgun (WGS) entry which is preliminary data.</text>
</comment>
<dbReference type="RefSeq" id="WP_165338568.1">
    <property type="nucleotide sequence ID" value="NZ_JAAKZX010000014.1"/>
</dbReference>
<organism evidence="1 2">
    <name type="scientific">Streptomyces ureilyticus</name>
    <dbReference type="NCBI Taxonomy" id="1775131"/>
    <lineage>
        <taxon>Bacteria</taxon>
        <taxon>Bacillati</taxon>
        <taxon>Actinomycetota</taxon>
        <taxon>Actinomycetes</taxon>
        <taxon>Kitasatosporales</taxon>
        <taxon>Streptomycetaceae</taxon>
        <taxon>Streptomyces</taxon>
    </lineage>
</organism>